<gene>
    <name evidence="2" type="ORF">F0562_019748</name>
</gene>
<dbReference type="Pfam" id="PF10539">
    <property type="entry name" value="Dev_Cell_Death"/>
    <property type="match status" value="1"/>
</dbReference>
<feature type="domain" description="DCD" evidence="1">
    <location>
        <begin position="1"/>
        <end position="120"/>
    </location>
</feature>
<dbReference type="PROSITE" id="PS51222">
    <property type="entry name" value="DCD"/>
    <property type="match status" value="1"/>
</dbReference>
<evidence type="ECO:0000313" key="2">
    <source>
        <dbReference type="EMBL" id="KAA8545035.1"/>
    </source>
</evidence>
<dbReference type="OrthoDB" id="1920894at2759"/>
<dbReference type="Proteomes" id="UP000325577">
    <property type="component" value="Linkage Group LG10"/>
</dbReference>
<evidence type="ECO:0000259" key="1">
    <source>
        <dbReference type="PROSITE" id="PS51222"/>
    </source>
</evidence>
<keyword evidence="3" id="KW-1185">Reference proteome</keyword>
<name>A0A5J5BPZ4_9ASTE</name>
<reference evidence="2 3" key="1">
    <citation type="submission" date="2019-09" db="EMBL/GenBank/DDBJ databases">
        <title>A chromosome-level genome assembly of the Chinese tupelo Nyssa sinensis.</title>
        <authorList>
            <person name="Yang X."/>
            <person name="Kang M."/>
            <person name="Yang Y."/>
            <person name="Xiong H."/>
            <person name="Wang M."/>
            <person name="Zhang Z."/>
            <person name="Wang Z."/>
            <person name="Wu H."/>
            <person name="Ma T."/>
            <person name="Liu J."/>
            <person name="Xi Z."/>
        </authorList>
    </citation>
    <scope>NUCLEOTIDE SEQUENCE [LARGE SCALE GENOMIC DNA]</scope>
    <source>
        <strain evidence="2">J267</strain>
        <tissue evidence="2">Leaf</tissue>
    </source>
</reference>
<dbReference type="AlphaFoldDB" id="A0A5J5BPZ4"/>
<proteinExistence type="predicted"/>
<protein>
    <recommendedName>
        <fullName evidence="1">DCD domain-containing protein</fullName>
    </recommendedName>
</protein>
<organism evidence="2 3">
    <name type="scientific">Nyssa sinensis</name>
    <dbReference type="NCBI Taxonomy" id="561372"/>
    <lineage>
        <taxon>Eukaryota</taxon>
        <taxon>Viridiplantae</taxon>
        <taxon>Streptophyta</taxon>
        <taxon>Embryophyta</taxon>
        <taxon>Tracheophyta</taxon>
        <taxon>Spermatophyta</taxon>
        <taxon>Magnoliopsida</taxon>
        <taxon>eudicotyledons</taxon>
        <taxon>Gunneridae</taxon>
        <taxon>Pentapetalae</taxon>
        <taxon>asterids</taxon>
        <taxon>Cornales</taxon>
        <taxon>Nyssaceae</taxon>
        <taxon>Nyssa</taxon>
    </lineage>
</organism>
<dbReference type="PANTHER" id="PTHR46444:SF3">
    <property type="entry name" value="DCD (DEVELOPMENT AND CELL DEATH) DOMAIN PROTEIN"/>
    <property type="match status" value="1"/>
</dbReference>
<dbReference type="EMBL" id="CM018033">
    <property type="protein sequence ID" value="KAA8545035.1"/>
    <property type="molecule type" value="Genomic_DNA"/>
</dbReference>
<dbReference type="SMART" id="SM00767">
    <property type="entry name" value="DCD"/>
    <property type="match status" value="1"/>
</dbReference>
<sequence>MCSAKTKPDCFRYRVMGVPMSKKDLVLAVRPGLKLFLYDFDLKLMYGIYKASSPGGMKLEPTAFGGAFPVQVRFNVHLDCYPLPESVFKKAIKENNNEKHKFKMELTIQQAKKLIEFFRPAEVRSDAPSIFPPPLAIIQDREVYEGAKES</sequence>
<evidence type="ECO:0000313" key="3">
    <source>
        <dbReference type="Proteomes" id="UP000325577"/>
    </source>
</evidence>
<accession>A0A5J5BPZ4</accession>
<dbReference type="InterPro" id="IPR013989">
    <property type="entry name" value="Dev_and_cell_death_domain"/>
</dbReference>
<dbReference type="PANTHER" id="PTHR46444">
    <property type="entry name" value="DCD (DEVELOPMENT AND CELL DEATH) DOMAIN PROTEIN-RELATED"/>
    <property type="match status" value="1"/>
</dbReference>